<keyword evidence="6" id="KW-0598">Phosphotransferase system</keyword>
<evidence type="ECO:0000256" key="10">
    <source>
        <dbReference type="ARBA" id="ARBA00042072"/>
    </source>
</evidence>
<gene>
    <name evidence="12" type="ORF">E3O44_04570</name>
</gene>
<keyword evidence="2" id="KW-0813">Transport</keyword>
<keyword evidence="7" id="KW-0418">Kinase</keyword>
<keyword evidence="3" id="KW-0963">Cytoplasm</keyword>
<dbReference type="PROSITE" id="PS51094">
    <property type="entry name" value="PTS_EIIA_TYPE_2"/>
    <property type="match status" value="1"/>
</dbReference>
<keyword evidence="12" id="KW-0762">Sugar transport</keyword>
<proteinExistence type="predicted"/>
<dbReference type="InterPro" id="IPR051351">
    <property type="entry name" value="Ascorbate-PTS_EIIA_comp"/>
</dbReference>
<evidence type="ECO:0000256" key="7">
    <source>
        <dbReference type="ARBA" id="ARBA00022777"/>
    </source>
</evidence>
<dbReference type="SUPFAM" id="SSF55804">
    <property type="entry name" value="Phoshotransferase/anion transport protein"/>
    <property type="match status" value="1"/>
</dbReference>
<evidence type="ECO:0000256" key="1">
    <source>
        <dbReference type="ARBA" id="ARBA00004496"/>
    </source>
</evidence>
<evidence type="ECO:0000256" key="4">
    <source>
        <dbReference type="ARBA" id="ARBA00022553"/>
    </source>
</evidence>
<evidence type="ECO:0000313" key="12">
    <source>
        <dbReference type="EMBL" id="TFB90841.1"/>
    </source>
</evidence>
<comment type="function">
    <text evidence="8">The phosphoenolpyruvate-dependent sugar phosphotransferase system (sugar PTS), a major carbohydrate active transport system, catalyzes the phosphorylation of incoming sugar substrates concomitantly with their translocation across the cell membrane. The enzyme II UlaABC PTS system is involved in ascorbate transport.</text>
</comment>
<evidence type="ECO:0000256" key="3">
    <source>
        <dbReference type="ARBA" id="ARBA00022490"/>
    </source>
</evidence>
<dbReference type="Pfam" id="PF00359">
    <property type="entry name" value="PTS_EIIA_2"/>
    <property type="match status" value="1"/>
</dbReference>
<evidence type="ECO:0000256" key="8">
    <source>
        <dbReference type="ARBA" id="ARBA00037387"/>
    </source>
</evidence>
<evidence type="ECO:0000256" key="6">
    <source>
        <dbReference type="ARBA" id="ARBA00022683"/>
    </source>
</evidence>
<dbReference type="PANTHER" id="PTHR36203">
    <property type="entry name" value="ASCORBATE-SPECIFIC PTS SYSTEM EIIA COMPONENT"/>
    <property type="match status" value="1"/>
</dbReference>
<keyword evidence="4" id="KW-0597">Phosphoprotein</keyword>
<dbReference type="InterPro" id="IPR016152">
    <property type="entry name" value="PTrfase/Anion_transptr"/>
</dbReference>
<evidence type="ECO:0000259" key="11">
    <source>
        <dbReference type="PROSITE" id="PS51094"/>
    </source>
</evidence>
<dbReference type="Proteomes" id="UP000297608">
    <property type="component" value="Unassembled WGS sequence"/>
</dbReference>
<dbReference type="Gene3D" id="3.40.930.10">
    <property type="entry name" value="Mannitol-specific EII, Chain A"/>
    <property type="match status" value="1"/>
</dbReference>
<dbReference type="InterPro" id="IPR002178">
    <property type="entry name" value="PTS_EIIA_type-2_dom"/>
</dbReference>
<dbReference type="RefSeq" id="WP_134532858.1">
    <property type="nucleotide sequence ID" value="NZ_SOFG01000004.1"/>
</dbReference>
<name>A0ABY2IHD7_9MICO</name>
<evidence type="ECO:0000256" key="9">
    <source>
        <dbReference type="ARBA" id="ARBA00041175"/>
    </source>
</evidence>
<accession>A0ABY2IHD7</accession>
<reference evidence="12 13" key="1">
    <citation type="submission" date="2019-03" db="EMBL/GenBank/DDBJ databases">
        <title>Genomics of glacier-inhabiting Cryobacterium strains.</title>
        <authorList>
            <person name="Liu Q."/>
            <person name="Xin Y.-H."/>
        </authorList>
    </citation>
    <scope>NUCLEOTIDE SEQUENCE [LARGE SCALE GENOMIC DNA]</scope>
    <source>
        <strain evidence="12 13">MDB2-B</strain>
    </source>
</reference>
<comment type="subcellular location">
    <subcellularLocation>
        <location evidence="1">Cytoplasm</location>
    </subcellularLocation>
</comment>
<keyword evidence="5" id="KW-0808">Transferase</keyword>
<comment type="caution">
    <text evidence="12">The sequence shown here is derived from an EMBL/GenBank/DDBJ whole genome shotgun (WGS) entry which is preliminary data.</text>
</comment>
<dbReference type="EMBL" id="SOFG01000004">
    <property type="protein sequence ID" value="TFB90841.1"/>
    <property type="molecule type" value="Genomic_DNA"/>
</dbReference>
<evidence type="ECO:0000256" key="5">
    <source>
        <dbReference type="ARBA" id="ARBA00022679"/>
    </source>
</evidence>
<evidence type="ECO:0000313" key="13">
    <source>
        <dbReference type="Proteomes" id="UP000297608"/>
    </source>
</evidence>
<sequence>MTVTTTGLSGGLPEDAILTHAVAADWRAAITLAGDLLTTSGVTTSAYTAEMLAAVDTLGPYIVIVPGLAIAHSRPSPAVLRAGMSWVSLETPIPFGNSKNDPVSLVLGLAAPDHDSHLGIMSALAALLLDADALAELTAAESPAQVHALLVAFDRSHSDRSHTDSSLEGKATS</sequence>
<protein>
    <recommendedName>
        <fullName evidence="9">Ascorbate-specific PTS system EIIA component</fullName>
    </recommendedName>
    <alternativeName>
        <fullName evidence="10">Ascorbate-specific phosphotransferase enzyme IIA component</fullName>
    </alternativeName>
</protein>
<keyword evidence="13" id="KW-1185">Reference proteome</keyword>
<feature type="domain" description="PTS EIIA type-2" evidence="11">
    <location>
        <begin position="10"/>
        <end position="153"/>
    </location>
</feature>
<organism evidence="12 13">
    <name type="scientific">Cryobacterium algoricola</name>
    <dbReference type="NCBI Taxonomy" id="1259183"/>
    <lineage>
        <taxon>Bacteria</taxon>
        <taxon>Bacillati</taxon>
        <taxon>Actinomycetota</taxon>
        <taxon>Actinomycetes</taxon>
        <taxon>Micrococcales</taxon>
        <taxon>Microbacteriaceae</taxon>
        <taxon>Cryobacterium</taxon>
    </lineage>
</organism>
<dbReference type="PANTHER" id="PTHR36203:SF1">
    <property type="entry name" value="ASCORBATE-SPECIFIC PTS SYSTEM EIIA COMPONENT"/>
    <property type="match status" value="1"/>
</dbReference>
<evidence type="ECO:0000256" key="2">
    <source>
        <dbReference type="ARBA" id="ARBA00022448"/>
    </source>
</evidence>